<accession>A0ABX8ZCE1</accession>
<sequence length="241" mass="26996">MTKPRIFIASSTESLDTSYAVQENLEHDTEITVWTQGVFEPSRYAMDDLASQLEESDFAIFVLAPEDVTIIRGEEHRTARDNVIFELGLFIGRLGRERCFILVPRSNKELHLPSDLLGITPLTYEADRTDGNLVASIGPSANKVRRAVERLGRFKPVDHTDAISEDDVELVSDENDIISLIQSWMGQRPTGANKGAIRYAEVDKSLGLVPGSAKKHIEQAAQRWNYVPERKGKDVILFRSA</sequence>
<gene>
    <name evidence="2" type="ORF">K3166_10715</name>
</gene>
<organism evidence="2 3">
    <name type="scientific">Qipengyuania psychrotolerans</name>
    <dbReference type="NCBI Taxonomy" id="2867238"/>
    <lineage>
        <taxon>Bacteria</taxon>
        <taxon>Pseudomonadati</taxon>
        <taxon>Pseudomonadota</taxon>
        <taxon>Alphaproteobacteria</taxon>
        <taxon>Sphingomonadales</taxon>
        <taxon>Erythrobacteraceae</taxon>
        <taxon>Qipengyuania</taxon>
    </lineage>
</organism>
<name>A0ABX8ZCE1_9SPHN</name>
<protein>
    <submittedName>
        <fullName evidence="2">Nucleotide-binding protein</fullName>
    </submittedName>
</protein>
<feature type="domain" description="CD-NTase-associated protein 12/Pycsar effector protein TIR" evidence="1">
    <location>
        <begin position="5"/>
        <end position="125"/>
    </location>
</feature>
<dbReference type="Pfam" id="PF10137">
    <property type="entry name" value="CAP12-PCTIR_TIR"/>
    <property type="match status" value="1"/>
</dbReference>
<keyword evidence="3" id="KW-1185">Reference proteome</keyword>
<evidence type="ECO:0000313" key="3">
    <source>
        <dbReference type="Proteomes" id="UP000824280"/>
    </source>
</evidence>
<reference evidence="2 3" key="1">
    <citation type="submission" date="2021-08" db="EMBL/GenBank/DDBJ databases">
        <title>Comparative Genomics Analysis of the Genus Qipengyuania Reveals Extensive Genetic Diversity and Metabolic Versatility, Including the Description of Fifteen Novel Species.</title>
        <authorList>
            <person name="Liu Y."/>
        </authorList>
    </citation>
    <scope>NUCLEOTIDE SEQUENCE [LARGE SCALE GENOMIC DNA]</scope>
    <source>
        <strain evidence="2 3">1XM2-8</strain>
    </source>
</reference>
<evidence type="ECO:0000313" key="2">
    <source>
        <dbReference type="EMBL" id="QZD86676.1"/>
    </source>
</evidence>
<dbReference type="InterPro" id="IPR019302">
    <property type="entry name" value="CAP12/PCTIR_TIR_dom"/>
</dbReference>
<proteinExistence type="predicted"/>
<dbReference type="RefSeq" id="WP_221422219.1">
    <property type="nucleotide sequence ID" value="NZ_CP081297.1"/>
</dbReference>
<evidence type="ECO:0000259" key="1">
    <source>
        <dbReference type="Pfam" id="PF10137"/>
    </source>
</evidence>
<dbReference type="EMBL" id="CP081297">
    <property type="protein sequence ID" value="QZD86676.1"/>
    <property type="molecule type" value="Genomic_DNA"/>
</dbReference>
<dbReference type="Proteomes" id="UP000824280">
    <property type="component" value="Chromosome"/>
</dbReference>